<evidence type="ECO:0000313" key="5">
    <source>
        <dbReference type="EMBL" id="GAA2784595.1"/>
    </source>
</evidence>
<evidence type="ECO:0000256" key="4">
    <source>
        <dbReference type="ARBA" id="ARBA00023186"/>
    </source>
</evidence>
<keyword evidence="3" id="KW-0963">Cytoplasm</keyword>
<protein>
    <submittedName>
        <fullName evidence="5">Uncharacterized protein</fullName>
    </submittedName>
</protein>
<evidence type="ECO:0000256" key="3">
    <source>
        <dbReference type="ARBA" id="ARBA00022490"/>
    </source>
</evidence>
<comment type="subcellular location">
    <subcellularLocation>
        <location evidence="1">Cytoplasm</location>
    </subcellularLocation>
</comment>
<name>A0ABN3V956_9PSEU</name>
<organism evidence="5 6">
    <name type="scientific">Saccharopolyspora taberi</name>
    <dbReference type="NCBI Taxonomy" id="60895"/>
    <lineage>
        <taxon>Bacteria</taxon>
        <taxon>Bacillati</taxon>
        <taxon>Actinomycetota</taxon>
        <taxon>Actinomycetes</taxon>
        <taxon>Pseudonocardiales</taxon>
        <taxon>Pseudonocardiaceae</taxon>
        <taxon>Saccharopolyspora</taxon>
    </lineage>
</organism>
<sequence length="251" mass="27167">MRIDGIIDQPVSLDYAAFDVLYAAECGEDAPKPVGLEGISPGATYQERLRVVDEVLAGLHARGLAVVDTPVRPLLDTVRLLWEPHLAIYGWYTGGSGSGSFHIAASEDFAVFAGLAGDVVTLQPISWDSLYTKAFELVPEVGPVPGGSFVLPVRPASRHDSGSLLDPVYEEDDEDPVDREQARAQELVHGSRPLFAMQVFKASRTEFPLHCYAGENGAVLAVRKQPRPGADPRLHLIPATRGTFGREVRAL</sequence>
<comment type="similarity">
    <text evidence="2">Belongs to the EspG family.</text>
</comment>
<keyword evidence="4" id="KW-0143">Chaperone</keyword>
<dbReference type="Proteomes" id="UP001500979">
    <property type="component" value="Unassembled WGS sequence"/>
</dbReference>
<dbReference type="InterPro" id="IPR025734">
    <property type="entry name" value="EspG"/>
</dbReference>
<keyword evidence="6" id="KW-1185">Reference proteome</keyword>
<evidence type="ECO:0000256" key="1">
    <source>
        <dbReference type="ARBA" id="ARBA00004496"/>
    </source>
</evidence>
<dbReference type="Pfam" id="PF14011">
    <property type="entry name" value="ESX-1_EspG"/>
    <property type="match status" value="1"/>
</dbReference>
<reference evidence="5 6" key="1">
    <citation type="journal article" date="2019" name="Int. J. Syst. Evol. Microbiol.">
        <title>The Global Catalogue of Microorganisms (GCM) 10K type strain sequencing project: providing services to taxonomists for standard genome sequencing and annotation.</title>
        <authorList>
            <consortium name="The Broad Institute Genomics Platform"/>
            <consortium name="The Broad Institute Genome Sequencing Center for Infectious Disease"/>
            <person name="Wu L."/>
            <person name="Ma J."/>
        </authorList>
    </citation>
    <scope>NUCLEOTIDE SEQUENCE [LARGE SCALE GENOMIC DNA]</scope>
    <source>
        <strain evidence="5 6">JCM 9383</strain>
    </source>
</reference>
<comment type="caution">
    <text evidence="5">The sequence shown here is derived from an EMBL/GenBank/DDBJ whole genome shotgun (WGS) entry which is preliminary data.</text>
</comment>
<evidence type="ECO:0000313" key="6">
    <source>
        <dbReference type="Proteomes" id="UP001500979"/>
    </source>
</evidence>
<dbReference type="EMBL" id="BAAAUX010000010">
    <property type="protein sequence ID" value="GAA2784595.1"/>
    <property type="molecule type" value="Genomic_DNA"/>
</dbReference>
<gene>
    <name evidence="5" type="ORF">GCM10010470_18380</name>
</gene>
<accession>A0ABN3V956</accession>
<proteinExistence type="inferred from homology"/>
<evidence type="ECO:0000256" key="2">
    <source>
        <dbReference type="ARBA" id="ARBA00006411"/>
    </source>
</evidence>
<dbReference type="RefSeq" id="WP_344679080.1">
    <property type="nucleotide sequence ID" value="NZ_BAAAUX010000010.1"/>
</dbReference>